<dbReference type="Proteomes" id="UP001216907">
    <property type="component" value="Unassembled WGS sequence"/>
</dbReference>
<reference evidence="1 2" key="1">
    <citation type="submission" date="2023-03" db="EMBL/GenBank/DDBJ databases">
        <title>Paludisphaera mucosa sp. nov. a novel planctomycete from northern fen.</title>
        <authorList>
            <person name="Ivanova A."/>
        </authorList>
    </citation>
    <scope>NUCLEOTIDE SEQUENCE [LARGE SCALE GENOMIC DNA]</scope>
    <source>
        <strain evidence="1 2">Pla2</strain>
    </source>
</reference>
<evidence type="ECO:0000313" key="1">
    <source>
        <dbReference type="EMBL" id="MDG3002864.1"/>
    </source>
</evidence>
<keyword evidence="2" id="KW-1185">Reference proteome</keyword>
<comment type="caution">
    <text evidence="1">The sequence shown here is derived from an EMBL/GenBank/DDBJ whole genome shotgun (WGS) entry which is preliminary data.</text>
</comment>
<dbReference type="EMBL" id="JARRAG010000001">
    <property type="protein sequence ID" value="MDG3002864.1"/>
    <property type="molecule type" value="Genomic_DNA"/>
</dbReference>
<organism evidence="1 2">
    <name type="scientific">Paludisphaera mucosa</name>
    <dbReference type="NCBI Taxonomy" id="3030827"/>
    <lineage>
        <taxon>Bacteria</taxon>
        <taxon>Pseudomonadati</taxon>
        <taxon>Planctomycetota</taxon>
        <taxon>Planctomycetia</taxon>
        <taxon>Isosphaerales</taxon>
        <taxon>Isosphaeraceae</taxon>
        <taxon>Paludisphaera</taxon>
    </lineage>
</organism>
<protein>
    <submittedName>
        <fullName evidence="1">Uncharacterized protein</fullName>
    </submittedName>
</protein>
<accession>A0ABT6F5S4</accession>
<dbReference type="RefSeq" id="WP_277859226.1">
    <property type="nucleotide sequence ID" value="NZ_JARRAG010000001.1"/>
</dbReference>
<gene>
    <name evidence="1" type="ORF">PZE19_03710</name>
</gene>
<sequence>MPDQNTKPAARRGNKQRPVVLTPKDVAVLDRWTRHRYPGGASATQIFRDLLYNAVASLPGAGEGQNHG</sequence>
<name>A0ABT6F5S4_9BACT</name>
<evidence type="ECO:0000313" key="2">
    <source>
        <dbReference type="Proteomes" id="UP001216907"/>
    </source>
</evidence>
<proteinExistence type="predicted"/>